<dbReference type="KEGG" id="paun:MJA45_09735"/>
<dbReference type="PROSITE" id="PS00600">
    <property type="entry name" value="AA_TRANSFER_CLASS_3"/>
    <property type="match status" value="1"/>
</dbReference>
<dbReference type="Pfam" id="PF00202">
    <property type="entry name" value="Aminotran_3"/>
    <property type="match status" value="1"/>
</dbReference>
<evidence type="ECO:0000256" key="1">
    <source>
        <dbReference type="ARBA" id="ARBA00001933"/>
    </source>
</evidence>
<dbReference type="Gene3D" id="3.40.640.10">
    <property type="entry name" value="Type I PLP-dependent aspartate aminotransferase-like (Major domain)"/>
    <property type="match status" value="1"/>
</dbReference>
<evidence type="ECO:0000256" key="4">
    <source>
        <dbReference type="SAM" id="MobiDB-lite"/>
    </source>
</evidence>
<dbReference type="AlphaFoldDB" id="A0AA96LFV2"/>
<dbReference type="EMBL" id="CP130318">
    <property type="protein sequence ID" value="WNQ13284.1"/>
    <property type="molecule type" value="Genomic_DNA"/>
</dbReference>
<evidence type="ECO:0000256" key="2">
    <source>
        <dbReference type="ARBA" id="ARBA00022898"/>
    </source>
</evidence>
<sequence length="437" mass="46531">MKSFETSRQLLADAKAYLAGGVASSLRSAMKPAPLYAVSGAGPRIHDADGNEYVDYLLAYGPLILGHAHPGFTEHVHQAMTRGVTFGLQHEGEIELARRLTEVLPCADKVALSGSGTEAVMLALRLARAYTGRKKVVRFHGHYHGWSDSIFTSFPSSDMRQTGASSSSQPEQILPGTGGQSPNALEDIILLPWNDPEGLEAALREHQDEIAAVISEPVMCNSGCMLPKPGYLERMSELTEELGIVMILDEVITGFRLSLGGAHGKFGLKPDLVTIGKALGGGIAISAVAGRREILNLIEEGTVSHLGTLNGNGVATSAALATIDELSKDGGAVYTRMEQTANEIVEGIRALLAKHGIPGIVNQAGPVFHMMFTNEKKVEDFASFNKRDSAKYSEFAGKMLEAGVLVRSNGLWYVSAVHGKQEVSDTLAAVDKALAAL</sequence>
<protein>
    <submittedName>
        <fullName evidence="5">Aspartate aminotransferase family protein</fullName>
    </submittedName>
</protein>
<dbReference type="InterPro" id="IPR049704">
    <property type="entry name" value="Aminotrans_3_PPA_site"/>
</dbReference>
<dbReference type="PANTHER" id="PTHR43713">
    <property type="entry name" value="GLUTAMATE-1-SEMIALDEHYDE 2,1-AMINOMUTASE"/>
    <property type="match status" value="1"/>
</dbReference>
<dbReference type="SUPFAM" id="SSF53383">
    <property type="entry name" value="PLP-dependent transferases"/>
    <property type="match status" value="1"/>
</dbReference>
<keyword evidence="6" id="KW-1185">Reference proteome</keyword>
<dbReference type="Proteomes" id="UP001305702">
    <property type="component" value="Chromosome"/>
</dbReference>
<keyword evidence="2 3" id="KW-0663">Pyridoxal phosphate</keyword>
<comment type="cofactor">
    <cofactor evidence="1">
        <name>pyridoxal 5'-phosphate</name>
        <dbReference type="ChEBI" id="CHEBI:597326"/>
    </cofactor>
</comment>
<dbReference type="RefSeq" id="WP_315607064.1">
    <property type="nucleotide sequence ID" value="NZ_CP130318.1"/>
</dbReference>
<dbReference type="GO" id="GO:0008483">
    <property type="term" value="F:transaminase activity"/>
    <property type="evidence" value="ECO:0007669"/>
    <property type="project" value="UniProtKB-KW"/>
</dbReference>
<keyword evidence="5" id="KW-0808">Transferase</keyword>
<reference evidence="5 6" key="1">
    <citation type="submission" date="2022-02" db="EMBL/GenBank/DDBJ databases">
        <title>Paenibacillus sp. MBLB1776 Whole Genome Shotgun Sequencing.</title>
        <authorList>
            <person name="Hwang C.Y."/>
            <person name="Cho E.-S."/>
            <person name="Seo M.-J."/>
        </authorList>
    </citation>
    <scope>NUCLEOTIDE SEQUENCE [LARGE SCALE GENOMIC DNA]</scope>
    <source>
        <strain evidence="5 6">MBLB1776</strain>
    </source>
</reference>
<dbReference type="CDD" id="cd00610">
    <property type="entry name" value="OAT_like"/>
    <property type="match status" value="1"/>
</dbReference>
<dbReference type="InterPro" id="IPR015421">
    <property type="entry name" value="PyrdxlP-dep_Trfase_major"/>
</dbReference>
<dbReference type="GO" id="GO:0030170">
    <property type="term" value="F:pyridoxal phosphate binding"/>
    <property type="evidence" value="ECO:0007669"/>
    <property type="project" value="InterPro"/>
</dbReference>
<dbReference type="InterPro" id="IPR005814">
    <property type="entry name" value="Aminotrans_3"/>
</dbReference>
<dbReference type="InterPro" id="IPR015424">
    <property type="entry name" value="PyrdxlP-dep_Trfase"/>
</dbReference>
<gene>
    <name evidence="5" type="ORF">MJA45_09735</name>
</gene>
<name>A0AA96LFV2_9BACL</name>
<dbReference type="PANTHER" id="PTHR43713:SF3">
    <property type="entry name" value="GLUTAMATE-1-SEMIALDEHYDE 2,1-AMINOMUTASE 1, CHLOROPLASTIC-RELATED"/>
    <property type="match status" value="1"/>
</dbReference>
<evidence type="ECO:0000313" key="6">
    <source>
        <dbReference type="Proteomes" id="UP001305702"/>
    </source>
</evidence>
<dbReference type="Gene3D" id="3.90.1150.10">
    <property type="entry name" value="Aspartate Aminotransferase, domain 1"/>
    <property type="match status" value="1"/>
</dbReference>
<organism evidence="5 6">
    <name type="scientific">Paenibacillus aurantius</name>
    <dbReference type="NCBI Taxonomy" id="2918900"/>
    <lineage>
        <taxon>Bacteria</taxon>
        <taxon>Bacillati</taxon>
        <taxon>Bacillota</taxon>
        <taxon>Bacilli</taxon>
        <taxon>Bacillales</taxon>
        <taxon>Paenibacillaceae</taxon>
        <taxon>Paenibacillus</taxon>
    </lineage>
</organism>
<evidence type="ECO:0000256" key="3">
    <source>
        <dbReference type="RuleBase" id="RU003560"/>
    </source>
</evidence>
<proteinExistence type="inferred from homology"/>
<keyword evidence="5" id="KW-0032">Aminotransferase</keyword>
<feature type="compositionally biased region" description="Polar residues" evidence="4">
    <location>
        <begin position="157"/>
        <end position="171"/>
    </location>
</feature>
<evidence type="ECO:0000313" key="5">
    <source>
        <dbReference type="EMBL" id="WNQ13284.1"/>
    </source>
</evidence>
<feature type="region of interest" description="Disordered" evidence="4">
    <location>
        <begin position="157"/>
        <end position="179"/>
    </location>
</feature>
<dbReference type="InterPro" id="IPR015422">
    <property type="entry name" value="PyrdxlP-dep_Trfase_small"/>
</dbReference>
<accession>A0AA96LFV2</accession>
<comment type="similarity">
    <text evidence="3">Belongs to the class-III pyridoxal-phosphate-dependent aminotransferase family.</text>
</comment>